<feature type="chain" id="PRO_5039560113" description="Blue (type 1) copper domain-containing protein" evidence="1">
    <location>
        <begin position="32"/>
        <end position="295"/>
    </location>
</feature>
<dbReference type="Proteomes" id="UP000246018">
    <property type="component" value="Unassembled WGS sequence"/>
</dbReference>
<feature type="signal peptide" evidence="1">
    <location>
        <begin position="1"/>
        <end position="31"/>
    </location>
</feature>
<name>A0A2T8FCE4_9ACTN</name>
<evidence type="ECO:0000313" key="3">
    <source>
        <dbReference type="Proteomes" id="UP000246018"/>
    </source>
</evidence>
<comment type="caution">
    <text evidence="2">The sequence shown here is derived from an EMBL/GenBank/DDBJ whole genome shotgun (WGS) entry which is preliminary data.</text>
</comment>
<accession>A0A2T8FCE4</accession>
<proteinExistence type="predicted"/>
<keyword evidence="1" id="KW-0732">Signal</keyword>
<evidence type="ECO:0000256" key="1">
    <source>
        <dbReference type="SAM" id="SignalP"/>
    </source>
</evidence>
<dbReference type="EMBL" id="QDGZ01000003">
    <property type="protein sequence ID" value="PVG83381.1"/>
    <property type="molecule type" value="Genomic_DNA"/>
</dbReference>
<gene>
    <name evidence="2" type="ORF">DDE18_08805</name>
</gene>
<dbReference type="SUPFAM" id="SSF49503">
    <property type="entry name" value="Cupredoxins"/>
    <property type="match status" value="1"/>
</dbReference>
<evidence type="ECO:0008006" key="4">
    <source>
        <dbReference type="Google" id="ProtNLM"/>
    </source>
</evidence>
<dbReference type="RefSeq" id="WP_116571859.1">
    <property type="nucleotide sequence ID" value="NZ_QDGZ01000003.1"/>
</dbReference>
<protein>
    <recommendedName>
        <fullName evidence="4">Blue (type 1) copper domain-containing protein</fullName>
    </recommendedName>
</protein>
<reference evidence="2 3" key="1">
    <citation type="submission" date="2018-04" db="EMBL/GenBank/DDBJ databases">
        <title>Genome of Nocardioides gansuensis WSJ-1.</title>
        <authorList>
            <person name="Wu S."/>
            <person name="Wang G."/>
        </authorList>
    </citation>
    <scope>NUCLEOTIDE SEQUENCE [LARGE SCALE GENOMIC DNA]</scope>
    <source>
        <strain evidence="2 3">WSJ-1</strain>
    </source>
</reference>
<sequence length="295" mass="31699">MPINVHLRTAVVGACAAALVGAPTLVSTATAQQAAQQAAQSASSQSARQSVTIVTKGDRITAIRGTNGLRAGRISLTVAGRSAGTVEVVRFAKRYSYKKFLADFGRAFGPQGNMRALKRAIRKTNFIGGFPSGTTGTVVLPRAGKYTTFVFTDRPGRPETFRAGRVKRSPRPDVDARIVGKPGARWGGSRHLPAKGTFELKNTAKDVPHFLVMQQVVEGTTKAQVMEALMSGDQGPPPWALPAHLETSSLSPGNSMTVNYRLPRGQYVLLCFFPDPKMDGMPHALMGMIRMVHVR</sequence>
<organism evidence="2 3">
    <name type="scientific">Nocardioides gansuensis</name>
    <dbReference type="NCBI Taxonomy" id="2138300"/>
    <lineage>
        <taxon>Bacteria</taxon>
        <taxon>Bacillati</taxon>
        <taxon>Actinomycetota</taxon>
        <taxon>Actinomycetes</taxon>
        <taxon>Propionibacteriales</taxon>
        <taxon>Nocardioidaceae</taxon>
        <taxon>Nocardioides</taxon>
    </lineage>
</organism>
<dbReference type="AlphaFoldDB" id="A0A2T8FCE4"/>
<keyword evidence="3" id="KW-1185">Reference proteome</keyword>
<evidence type="ECO:0000313" key="2">
    <source>
        <dbReference type="EMBL" id="PVG83381.1"/>
    </source>
</evidence>
<dbReference type="OrthoDB" id="162678at2"/>
<dbReference type="InterPro" id="IPR008972">
    <property type="entry name" value="Cupredoxin"/>
</dbReference>